<evidence type="ECO:0000259" key="1">
    <source>
        <dbReference type="Pfam" id="PF01850"/>
    </source>
</evidence>
<evidence type="ECO:0000313" key="3">
    <source>
        <dbReference type="Proteomes" id="UP000184088"/>
    </source>
</evidence>
<reference evidence="2 3" key="1">
    <citation type="submission" date="2016-11" db="EMBL/GenBank/DDBJ databases">
        <authorList>
            <person name="Jaros S."/>
            <person name="Januszkiewicz K."/>
            <person name="Wedrychowicz H."/>
        </authorList>
    </citation>
    <scope>NUCLEOTIDE SEQUENCE [LARGE SCALE GENOMIC DNA]</scope>
    <source>
        <strain evidence="2 3">DSM 17918</strain>
    </source>
</reference>
<dbReference type="STRING" id="1121256.SAMN02746089_01643"/>
<dbReference type="RefSeq" id="WP_073343825.1">
    <property type="nucleotide sequence ID" value="NZ_FQVH01000017.1"/>
</dbReference>
<dbReference type="InterPro" id="IPR029060">
    <property type="entry name" value="PIN-like_dom_sf"/>
</dbReference>
<name>A0A1M5AHG0_9THEO</name>
<accession>A0A1M5AHG0</accession>
<organism evidence="2 3">
    <name type="scientific">Caldanaerobius fijiensis DSM 17918</name>
    <dbReference type="NCBI Taxonomy" id="1121256"/>
    <lineage>
        <taxon>Bacteria</taxon>
        <taxon>Bacillati</taxon>
        <taxon>Bacillota</taxon>
        <taxon>Clostridia</taxon>
        <taxon>Thermoanaerobacterales</taxon>
        <taxon>Thermoanaerobacteraceae</taxon>
        <taxon>Caldanaerobius</taxon>
    </lineage>
</organism>
<proteinExistence type="predicted"/>
<dbReference type="PANTHER" id="PTHR39664">
    <property type="match status" value="1"/>
</dbReference>
<protein>
    <submittedName>
        <fullName evidence="2">Predicted nucleic-acid-binding protein, contains PIN domain</fullName>
    </submittedName>
</protein>
<dbReference type="Gene3D" id="3.40.50.1010">
    <property type="entry name" value="5'-nuclease"/>
    <property type="match status" value="1"/>
</dbReference>
<dbReference type="EMBL" id="FQVH01000017">
    <property type="protein sequence ID" value="SHF29575.1"/>
    <property type="molecule type" value="Genomic_DNA"/>
</dbReference>
<sequence length="125" mass="14588">MVIIDANIALRYLLDDVPELANKAAEVLENNEIYIPNEVFAEIIYVLEKIYKIEREEIASILGDFIQIDNINVTDINLLLEALKLYKVRTLDFVDTLLYSYKKLKKYEVCTFDQKLKKLIENLGE</sequence>
<dbReference type="SUPFAM" id="SSF88723">
    <property type="entry name" value="PIN domain-like"/>
    <property type="match status" value="1"/>
</dbReference>
<gene>
    <name evidence="2" type="ORF">SAMN02746089_01643</name>
</gene>
<feature type="domain" description="PIN" evidence="1">
    <location>
        <begin position="2"/>
        <end position="119"/>
    </location>
</feature>
<dbReference type="AlphaFoldDB" id="A0A1M5AHG0"/>
<dbReference type="PANTHER" id="PTHR39664:SF2">
    <property type="entry name" value="NUCLEIC ACID-BINDING PROTEIN, CONTAINING PIN DOMAIN-RELATED"/>
    <property type="match status" value="1"/>
</dbReference>
<dbReference type="Pfam" id="PF01850">
    <property type="entry name" value="PIN"/>
    <property type="match status" value="1"/>
</dbReference>
<dbReference type="Proteomes" id="UP000184088">
    <property type="component" value="Unassembled WGS sequence"/>
</dbReference>
<dbReference type="InterPro" id="IPR002716">
    <property type="entry name" value="PIN_dom"/>
</dbReference>
<keyword evidence="3" id="KW-1185">Reference proteome</keyword>
<dbReference type="OrthoDB" id="9789052at2"/>
<evidence type="ECO:0000313" key="2">
    <source>
        <dbReference type="EMBL" id="SHF29575.1"/>
    </source>
</evidence>